<protein>
    <recommendedName>
        <fullName evidence="2">Biotin transporter</fullName>
    </recommendedName>
</protein>
<name>A0A3E2TRL9_9FIRM</name>
<evidence type="ECO:0000256" key="1">
    <source>
        <dbReference type="ARBA" id="ARBA00010692"/>
    </source>
</evidence>
<keyword evidence="2" id="KW-0813">Transport</keyword>
<dbReference type="InterPro" id="IPR003784">
    <property type="entry name" value="BioY"/>
</dbReference>
<gene>
    <name evidence="4" type="ORF">DW070_03185</name>
</gene>
<dbReference type="AlphaFoldDB" id="A0A3E2TRL9"/>
<dbReference type="Pfam" id="PF02632">
    <property type="entry name" value="BioY"/>
    <property type="match status" value="1"/>
</dbReference>
<evidence type="ECO:0000256" key="2">
    <source>
        <dbReference type="PIRNR" id="PIRNR016661"/>
    </source>
</evidence>
<dbReference type="PANTHER" id="PTHR34295:SF1">
    <property type="entry name" value="BIOTIN TRANSPORTER BIOY"/>
    <property type="match status" value="1"/>
</dbReference>
<keyword evidence="3" id="KW-0812">Transmembrane</keyword>
<feature type="transmembrane region" description="Helical" evidence="3">
    <location>
        <begin position="63"/>
        <end position="80"/>
    </location>
</feature>
<keyword evidence="2 3" id="KW-0472">Membrane</keyword>
<dbReference type="Gene3D" id="1.10.1760.20">
    <property type="match status" value="1"/>
</dbReference>
<dbReference type="Proteomes" id="UP000260773">
    <property type="component" value="Unassembled WGS sequence"/>
</dbReference>
<comment type="caution">
    <text evidence="4">The sequence shown here is derived from an EMBL/GenBank/DDBJ whole genome shotgun (WGS) entry which is preliminary data.</text>
</comment>
<feature type="transmembrane region" description="Helical" evidence="3">
    <location>
        <begin position="119"/>
        <end position="140"/>
    </location>
</feature>
<keyword evidence="2" id="KW-1003">Cell membrane</keyword>
<reference evidence="4 5" key="1">
    <citation type="submission" date="2018-08" db="EMBL/GenBank/DDBJ databases">
        <title>A genome reference for cultivated species of the human gut microbiota.</title>
        <authorList>
            <person name="Zou Y."/>
            <person name="Xue W."/>
            <person name="Luo G."/>
        </authorList>
    </citation>
    <scope>NUCLEOTIDE SEQUENCE [LARGE SCALE GENOMIC DNA]</scope>
    <source>
        <strain evidence="4 5">AF45-17</strain>
    </source>
</reference>
<accession>A0A3E2TRL9</accession>
<evidence type="ECO:0000256" key="3">
    <source>
        <dbReference type="SAM" id="Phobius"/>
    </source>
</evidence>
<dbReference type="GO" id="GO:0015225">
    <property type="term" value="F:biotin transmembrane transporter activity"/>
    <property type="evidence" value="ECO:0007669"/>
    <property type="project" value="UniProtKB-UniRule"/>
</dbReference>
<feature type="transmembrane region" description="Helical" evidence="3">
    <location>
        <begin position="86"/>
        <end position="107"/>
    </location>
</feature>
<keyword evidence="3" id="KW-1133">Transmembrane helix</keyword>
<evidence type="ECO:0000313" key="4">
    <source>
        <dbReference type="EMBL" id="RGB81467.1"/>
    </source>
</evidence>
<sequence>MENEFSNRISVKNIVLAGMFAAFLAVMSQISLPMPTGVPITVQVFAVALVGVILGWKRGVLAVLVYILIGAVGVPVFANFKGGLSVLTGLTGGYIIAWPVMTILCGIQPKTQNAKLNMTVNIILSLVGLAVCEGVGALQWALLSGNDLRGIIIYSLTAFVPKDIVLTVLAVIIGRQVRKMAAKAGEL</sequence>
<feature type="transmembrane region" description="Helical" evidence="3">
    <location>
        <begin position="152"/>
        <end position="173"/>
    </location>
</feature>
<dbReference type="PANTHER" id="PTHR34295">
    <property type="entry name" value="BIOTIN TRANSPORTER BIOY"/>
    <property type="match status" value="1"/>
</dbReference>
<evidence type="ECO:0000313" key="5">
    <source>
        <dbReference type="Proteomes" id="UP000260773"/>
    </source>
</evidence>
<dbReference type="PIRSF" id="PIRSF016661">
    <property type="entry name" value="BioY"/>
    <property type="match status" value="1"/>
</dbReference>
<dbReference type="RefSeq" id="WP_117527153.1">
    <property type="nucleotide sequence ID" value="NZ_JAQDKA010000001.1"/>
</dbReference>
<feature type="transmembrane region" description="Helical" evidence="3">
    <location>
        <begin position="38"/>
        <end position="56"/>
    </location>
</feature>
<dbReference type="GO" id="GO:0005886">
    <property type="term" value="C:plasma membrane"/>
    <property type="evidence" value="ECO:0007669"/>
    <property type="project" value="UniProtKB-SubCell"/>
</dbReference>
<proteinExistence type="inferred from homology"/>
<comment type="subcellular location">
    <subcellularLocation>
        <location evidence="2">Cell membrane</location>
        <topology evidence="2">Multi-pass membrane protein</topology>
    </subcellularLocation>
</comment>
<dbReference type="EMBL" id="QVEP01000005">
    <property type="protein sequence ID" value="RGB81467.1"/>
    <property type="molecule type" value="Genomic_DNA"/>
</dbReference>
<feature type="transmembrane region" description="Helical" evidence="3">
    <location>
        <begin position="12"/>
        <end position="32"/>
    </location>
</feature>
<comment type="similarity">
    <text evidence="1 2">Belongs to the BioY family.</text>
</comment>
<organism evidence="4 5">
    <name type="scientific">Coprococcus catus</name>
    <dbReference type="NCBI Taxonomy" id="116085"/>
    <lineage>
        <taxon>Bacteria</taxon>
        <taxon>Bacillati</taxon>
        <taxon>Bacillota</taxon>
        <taxon>Clostridia</taxon>
        <taxon>Lachnospirales</taxon>
        <taxon>Lachnospiraceae</taxon>
        <taxon>Coprococcus</taxon>
    </lineage>
</organism>